<dbReference type="EMBL" id="MZGS01000010">
    <property type="protein sequence ID" value="PWB88277.1"/>
    <property type="molecule type" value="Genomic_DNA"/>
</dbReference>
<comment type="caution">
    <text evidence="1">The sequence shown here is derived from an EMBL/GenBank/DDBJ whole genome shotgun (WGS) entry which is preliminary data.</text>
</comment>
<dbReference type="Proteomes" id="UP000251717">
    <property type="component" value="Unassembled WGS sequence"/>
</dbReference>
<accession>A0A315XPC9</accession>
<keyword evidence="2" id="KW-1185">Reference proteome</keyword>
<evidence type="ECO:0000313" key="2">
    <source>
        <dbReference type="Proteomes" id="UP000251717"/>
    </source>
</evidence>
<proteinExistence type="predicted"/>
<evidence type="ECO:0000313" key="1">
    <source>
        <dbReference type="EMBL" id="PWB88277.1"/>
    </source>
</evidence>
<name>A0A315XPC9_9EURY</name>
<reference evidence="1 2" key="1">
    <citation type="submission" date="2017-03" db="EMBL/GenBank/DDBJ databases">
        <title>Genome sequence of Methanobrevibacter thaueri.</title>
        <authorList>
            <person name="Poehlein A."/>
            <person name="Seedorf H."/>
            <person name="Daniel R."/>
        </authorList>
    </citation>
    <scope>NUCLEOTIDE SEQUENCE [LARGE SCALE GENOMIC DNA]</scope>
    <source>
        <strain evidence="1 2">DSM 11995</strain>
    </source>
</reference>
<sequence length="64" mass="7606">MTLQEELQINILMSTYNQRRGSYSSGYDYLFLNNLGNISYSNLFRSDLKNLKIKTKDKMEYKVL</sequence>
<protein>
    <submittedName>
        <fullName evidence="1">Uncharacterized protein</fullName>
    </submittedName>
</protein>
<dbReference type="AlphaFoldDB" id="A0A315XPC9"/>
<organism evidence="1 2">
    <name type="scientific">Methanobrevibacter thaueri</name>
    <dbReference type="NCBI Taxonomy" id="190975"/>
    <lineage>
        <taxon>Archaea</taxon>
        <taxon>Methanobacteriati</taxon>
        <taxon>Methanobacteriota</taxon>
        <taxon>Methanomada group</taxon>
        <taxon>Methanobacteria</taxon>
        <taxon>Methanobacteriales</taxon>
        <taxon>Methanobacteriaceae</taxon>
        <taxon>Methanobrevibacter</taxon>
    </lineage>
</organism>
<dbReference type="RefSeq" id="WP_116591116.1">
    <property type="nucleotide sequence ID" value="NZ_MZGS01000010.1"/>
</dbReference>
<gene>
    <name evidence="1" type="ORF">MBBTH_01210</name>
</gene>